<gene>
    <name evidence="1" type="ORF">JCM19300_3215</name>
</gene>
<dbReference type="AlphaFoldDB" id="A0A090W921"/>
<name>A0A090W921_9FLAO</name>
<accession>A0A090W921</accession>
<dbReference type="RefSeq" id="WP_042505838.1">
    <property type="nucleotide sequence ID" value="NZ_BBNQ01000015.1"/>
</dbReference>
<organism evidence="1 2">
    <name type="scientific">Algibacter lectus</name>
    <dbReference type="NCBI Taxonomy" id="221126"/>
    <lineage>
        <taxon>Bacteria</taxon>
        <taxon>Pseudomonadati</taxon>
        <taxon>Bacteroidota</taxon>
        <taxon>Flavobacteriia</taxon>
        <taxon>Flavobacteriales</taxon>
        <taxon>Flavobacteriaceae</taxon>
        <taxon>Algibacter</taxon>
    </lineage>
</organism>
<protein>
    <submittedName>
        <fullName evidence="1">FrrB protein</fullName>
    </submittedName>
</protein>
<proteinExistence type="predicted"/>
<comment type="caution">
    <text evidence="1">The sequence shown here is derived from an EMBL/GenBank/DDBJ whole genome shotgun (WGS) entry which is preliminary data.</text>
</comment>
<evidence type="ECO:0000313" key="1">
    <source>
        <dbReference type="EMBL" id="GAL64012.1"/>
    </source>
</evidence>
<dbReference type="Proteomes" id="UP000029644">
    <property type="component" value="Unassembled WGS sequence"/>
</dbReference>
<evidence type="ECO:0000313" key="2">
    <source>
        <dbReference type="Proteomes" id="UP000029644"/>
    </source>
</evidence>
<dbReference type="EMBL" id="BBNQ01000015">
    <property type="protein sequence ID" value="GAL64012.1"/>
    <property type="molecule type" value="Genomic_DNA"/>
</dbReference>
<reference evidence="1 2" key="1">
    <citation type="journal article" date="2014" name="Genome Announc.">
        <title>Draft Genome Sequences of Marine Flavobacterium Algibacter lectus Strains SS8 and NR4.</title>
        <authorList>
            <person name="Takatani N."/>
            <person name="Nakanishi M."/>
            <person name="Meirelles P."/>
            <person name="Mino S."/>
            <person name="Suda W."/>
            <person name="Oshima K."/>
            <person name="Hattori M."/>
            <person name="Ohkuma M."/>
            <person name="Hosokawa M."/>
            <person name="Miyashita K."/>
            <person name="Thompson F.L."/>
            <person name="Niwa A."/>
            <person name="Sawabe T."/>
            <person name="Sawabe T."/>
        </authorList>
    </citation>
    <scope>NUCLEOTIDE SEQUENCE [LARGE SCALE GENOMIC DNA]</scope>
    <source>
        <strain evidence="1 2">JCM 19300</strain>
    </source>
</reference>
<sequence>MKLPLQRISNHSNLSSIKAILLAVLFLGFNSVQGQDDVVNDDYKAFTAGAHLKNMHLWHGFVVHPGAMLATNLEFNSRDAKFTFGVWGGASLTTVDVTNKITGENVGAHYQEFSIYTKYRFSDKFFIEAVTHNNYTGVEERGDVLHYWSYDKTQGYNFVDLNFGYNVTPNTLLYFATILGGGSGDYEVQTDGSLEDSWTHYFEVSSKVWEKGDSSLSLFAGGAWSFVTDKTFYTEGAGNLINVGATFNRNVKLGTYNLPIGVTAMWNPEKEKTVLQVDFTIF</sequence>